<gene>
    <name evidence="1" type="ORF">AB6A40_009706</name>
</gene>
<dbReference type="Proteomes" id="UP001608902">
    <property type="component" value="Unassembled WGS sequence"/>
</dbReference>
<sequence>MYCLCRRYCLVNDTDSAISAEEAFSVYLQQMRETGELPFLCASRKVLVHRVLFDMKALSGLTDLWRMNRHKILKNGVQLVFFATPSGLIKFWDELPPGMLRMNPNPLEPTIAPVKNATAALLQQRYIHFIKEQNQRSVEDRYFRRSIRVRNRIVVDINKKSMSILI</sequence>
<dbReference type="EMBL" id="JBGFUD010010749">
    <property type="protein sequence ID" value="MFH4982997.1"/>
    <property type="molecule type" value="Genomic_DNA"/>
</dbReference>
<evidence type="ECO:0000313" key="2">
    <source>
        <dbReference type="Proteomes" id="UP001608902"/>
    </source>
</evidence>
<accession>A0ABD6F148</accession>
<reference evidence="1 2" key="1">
    <citation type="submission" date="2024-08" db="EMBL/GenBank/DDBJ databases">
        <title>Gnathostoma spinigerum genome.</title>
        <authorList>
            <person name="Gonzalez-Bertolin B."/>
            <person name="Monzon S."/>
            <person name="Zaballos A."/>
            <person name="Jimenez P."/>
            <person name="Dekumyoy P."/>
            <person name="Varona S."/>
            <person name="Cuesta I."/>
            <person name="Sumanam S."/>
            <person name="Adisakwattana P."/>
            <person name="Gasser R.B."/>
            <person name="Hernandez-Gonzalez A."/>
            <person name="Young N.D."/>
            <person name="Perteguer M.J."/>
        </authorList>
    </citation>
    <scope>NUCLEOTIDE SEQUENCE [LARGE SCALE GENOMIC DNA]</scope>
    <source>
        <strain evidence="1">AL3</strain>
        <tissue evidence="1">Liver</tissue>
    </source>
</reference>
<evidence type="ECO:0000313" key="1">
    <source>
        <dbReference type="EMBL" id="MFH4982997.1"/>
    </source>
</evidence>
<proteinExistence type="predicted"/>
<organism evidence="1 2">
    <name type="scientific">Gnathostoma spinigerum</name>
    <dbReference type="NCBI Taxonomy" id="75299"/>
    <lineage>
        <taxon>Eukaryota</taxon>
        <taxon>Metazoa</taxon>
        <taxon>Ecdysozoa</taxon>
        <taxon>Nematoda</taxon>
        <taxon>Chromadorea</taxon>
        <taxon>Rhabditida</taxon>
        <taxon>Spirurina</taxon>
        <taxon>Gnathostomatomorpha</taxon>
        <taxon>Gnathostomatoidea</taxon>
        <taxon>Gnathostomatidae</taxon>
        <taxon>Gnathostoma</taxon>
    </lineage>
</organism>
<comment type="caution">
    <text evidence="1">The sequence shown here is derived from an EMBL/GenBank/DDBJ whole genome shotgun (WGS) entry which is preliminary data.</text>
</comment>
<keyword evidence="2" id="KW-1185">Reference proteome</keyword>
<name>A0ABD6F148_9BILA</name>
<protein>
    <submittedName>
        <fullName evidence="1">Uncharacterized protein</fullName>
    </submittedName>
</protein>
<dbReference type="AlphaFoldDB" id="A0ABD6F148"/>